<feature type="region of interest" description="Disordered" evidence="2">
    <location>
        <begin position="195"/>
        <end position="234"/>
    </location>
</feature>
<name>A0A1Q9EW55_SYMMI</name>
<gene>
    <name evidence="3" type="ORF">AK812_SmicGene4560</name>
</gene>
<accession>A0A1Q9EW55</accession>
<feature type="coiled-coil region" evidence="1">
    <location>
        <begin position="51"/>
        <end position="190"/>
    </location>
</feature>
<sequence>MVAGVELQQKLLQQLRMLPGPARQAETAPVDKKPGPLNSSPDEDRLATSEESILREKILEARQERDEANRRRHKIEMESCSQHSSAARDIAKYHCLLHNLQNDITASKQEVNILRQNCRMADRKKESQQLQQLQARKLKEEAALCKAEKANLVAAVETERKRVAALGAEVKTWEHRLKEVLRRKVVAEAEAMERKMSKAAGENDETVPTFTMSSDSDHGEEDEEEEEEASSVMGDLELSYESLEFSSSMRFPSAVRLAAGHISEHEALSKVDIPDTGFLERGGVEFGRWTRPSPSGNADWTEEELEAEYGEHLRNLEGLLLELRQEQAEEAEERRCRSLLGALKQKKRAEAAAAAAAGKRFPWSLAMWLRREKSETPTPKVSVVSGFSHFSPYAAMSRINRFYIERWNLDLDKFNAVFDIAKSLRFDSVWAIDIDNYATSPKSSDPEKKRTKAF</sequence>
<reference evidence="3 4" key="1">
    <citation type="submission" date="2016-02" db="EMBL/GenBank/DDBJ databases">
        <title>Genome analysis of coral dinoflagellate symbionts highlights evolutionary adaptations to a symbiotic lifestyle.</title>
        <authorList>
            <person name="Aranda M."/>
            <person name="Li Y."/>
            <person name="Liew Y.J."/>
            <person name="Baumgarten S."/>
            <person name="Simakov O."/>
            <person name="Wilson M."/>
            <person name="Piel J."/>
            <person name="Ashoor H."/>
            <person name="Bougouffa S."/>
            <person name="Bajic V.B."/>
            <person name="Ryu T."/>
            <person name="Ravasi T."/>
            <person name="Bayer T."/>
            <person name="Micklem G."/>
            <person name="Kim H."/>
            <person name="Bhak J."/>
            <person name="Lajeunesse T.C."/>
            <person name="Voolstra C.R."/>
        </authorList>
    </citation>
    <scope>NUCLEOTIDE SEQUENCE [LARGE SCALE GENOMIC DNA]</scope>
    <source>
        <strain evidence="3 4">CCMP2467</strain>
    </source>
</reference>
<organism evidence="3 4">
    <name type="scientific">Symbiodinium microadriaticum</name>
    <name type="common">Dinoflagellate</name>
    <name type="synonym">Zooxanthella microadriatica</name>
    <dbReference type="NCBI Taxonomy" id="2951"/>
    <lineage>
        <taxon>Eukaryota</taxon>
        <taxon>Sar</taxon>
        <taxon>Alveolata</taxon>
        <taxon>Dinophyceae</taxon>
        <taxon>Suessiales</taxon>
        <taxon>Symbiodiniaceae</taxon>
        <taxon>Symbiodinium</taxon>
    </lineage>
</organism>
<dbReference type="Proteomes" id="UP000186817">
    <property type="component" value="Unassembled WGS sequence"/>
</dbReference>
<dbReference type="OrthoDB" id="439051at2759"/>
<evidence type="ECO:0000313" key="4">
    <source>
        <dbReference type="Proteomes" id="UP000186817"/>
    </source>
</evidence>
<comment type="caution">
    <text evidence="3">The sequence shown here is derived from an EMBL/GenBank/DDBJ whole genome shotgun (WGS) entry which is preliminary data.</text>
</comment>
<dbReference type="AlphaFoldDB" id="A0A1Q9EW55"/>
<feature type="region of interest" description="Disordered" evidence="2">
    <location>
        <begin position="18"/>
        <end position="50"/>
    </location>
</feature>
<evidence type="ECO:0000313" key="3">
    <source>
        <dbReference type="EMBL" id="OLQ11684.1"/>
    </source>
</evidence>
<protein>
    <submittedName>
        <fullName evidence="3">Uncharacterized protein</fullName>
    </submittedName>
</protein>
<evidence type="ECO:0000256" key="1">
    <source>
        <dbReference type="SAM" id="Coils"/>
    </source>
</evidence>
<proteinExistence type="predicted"/>
<feature type="coiled-coil region" evidence="1">
    <location>
        <begin position="302"/>
        <end position="333"/>
    </location>
</feature>
<evidence type="ECO:0000256" key="2">
    <source>
        <dbReference type="SAM" id="MobiDB-lite"/>
    </source>
</evidence>
<dbReference type="EMBL" id="LSRX01000056">
    <property type="protein sequence ID" value="OLQ11684.1"/>
    <property type="molecule type" value="Genomic_DNA"/>
</dbReference>
<feature type="compositionally biased region" description="Acidic residues" evidence="2">
    <location>
        <begin position="218"/>
        <end position="229"/>
    </location>
</feature>
<keyword evidence="4" id="KW-1185">Reference proteome</keyword>
<keyword evidence="1" id="KW-0175">Coiled coil</keyword>